<dbReference type="GO" id="GO:0005506">
    <property type="term" value="F:iron ion binding"/>
    <property type="evidence" value="ECO:0007669"/>
    <property type="project" value="InterPro"/>
</dbReference>
<dbReference type="Gene3D" id="1.10.630.10">
    <property type="entry name" value="Cytochrome P450"/>
    <property type="match status" value="1"/>
</dbReference>
<evidence type="ECO:0000256" key="4">
    <source>
        <dbReference type="ARBA" id="ARBA00023002"/>
    </source>
</evidence>
<dbReference type="Proteomes" id="UP000199352">
    <property type="component" value="Unassembled WGS sequence"/>
</dbReference>
<gene>
    <name evidence="8" type="ORF">SAMN05216188_103308</name>
</gene>
<protein>
    <submittedName>
        <fullName evidence="8">Cytochrome P450</fullName>
    </submittedName>
</protein>
<name>A0A1H9GP35_9PSEU</name>
<keyword evidence="5 7" id="KW-0408">Iron</keyword>
<keyword evidence="3 7" id="KW-0479">Metal-binding</keyword>
<keyword evidence="2 7" id="KW-0349">Heme</keyword>
<evidence type="ECO:0000256" key="3">
    <source>
        <dbReference type="ARBA" id="ARBA00022723"/>
    </source>
</evidence>
<dbReference type="CDD" id="cd11029">
    <property type="entry name" value="CYP107-like"/>
    <property type="match status" value="1"/>
</dbReference>
<dbReference type="PANTHER" id="PTHR46696:SF1">
    <property type="entry name" value="CYTOCHROME P450 YJIB-RELATED"/>
    <property type="match status" value="1"/>
</dbReference>
<dbReference type="Pfam" id="PF00067">
    <property type="entry name" value="p450"/>
    <property type="match status" value="1"/>
</dbReference>
<evidence type="ECO:0000256" key="6">
    <source>
        <dbReference type="ARBA" id="ARBA00023033"/>
    </source>
</evidence>
<sequence length="432" mass="47958">MTEFLVFVGFRPTSTRQFEKLWPGLSKRGLLGEVTTPTQLPDGYVHNLHEVHEVLRAEGPVHETRLPHGLKVWVVTRYDEAKTALTDPRLAKDTAELGRLLEIHAPEGRRALDESLSEHMLNMDPPGHTRLRKLVTKAFTARRVELMRPRVEEISAELIAKLNDGDVVDLLEVFAFPLPITVICELLGIPIDNREEFRDWTNRLLTFGTTEDVQAAGAAMAGFLYQHVSKVQAAEPDDTFFSALVHATESGDRLSTEELVSMAFLLLVAGHETTVNLIGNAVFQLLKNPGQLQILKDKPELIAASAEEFLRLEGPINHATFRYTKEPVELGGVTVPADEIVVVSLASANRDPERYENPDQLDVTRSAQGHVAFGHGIHFCLGAPLARLEFDVAMTQLLARFPNLALAAEPTTLTWRDSTLIHGLHTLPVRLA</sequence>
<proteinExistence type="inferred from homology"/>
<reference evidence="9" key="1">
    <citation type="submission" date="2016-10" db="EMBL/GenBank/DDBJ databases">
        <authorList>
            <person name="Varghese N."/>
            <person name="Submissions S."/>
        </authorList>
    </citation>
    <scope>NUCLEOTIDE SEQUENCE [LARGE SCALE GENOMIC DNA]</scope>
    <source>
        <strain evidence="9">CGMCC 4.3525</strain>
    </source>
</reference>
<accession>A0A1H9GP35</accession>
<evidence type="ECO:0000256" key="2">
    <source>
        <dbReference type="ARBA" id="ARBA00022617"/>
    </source>
</evidence>
<comment type="similarity">
    <text evidence="1 7">Belongs to the cytochrome P450 family.</text>
</comment>
<dbReference type="InterPro" id="IPR017972">
    <property type="entry name" value="Cyt_P450_CS"/>
</dbReference>
<evidence type="ECO:0000256" key="5">
    <source>
        <dbReference type="ARBA" id="ARBA00023004"/>
    </source>
</evidence>
<dbReference type="FunFam" id="1.10.630.10:FF:000018">
    <property type="entry name" value="Cytochrome P450 monooxygenase"/>
    <property type="match status" value="1"/>
</dbReference>
<dbReference type="PROSITE" id="PS00086">
    <property type="entry name" value="CYTOCHROME_P450"/>
    <property type="match status" value="1"/>
</dbReference>
<evidence type="ECO:0000313" key="8">
    <source>
        <dbReference type="EMBL" id="SEQ51895.1"/>
    </source>
</evidence>
<dbReference type="SUPFAM" id="SSF48264">
    <property type="entry name" value="Cytochrome P450"/>
    <property type="match status" value="1"/>
</dbReference>
<dbReference type="InterPro" id="IPR036396">
    <property type="entry name" value="Cyt_P450_sf"/>
</dbReference>
<keyword evidence="9" id="KW-1185">Reference proteome</keyword>
<keyword evidence="4 7" id="KW-0560">Oxidoreductase</keyword>
<keyword evidence="6 7" id="KW-0503">Monooxygenase</keyword>
<dbReference type="STRING" id="402600.SAMN05216188_103308"/>
<dbReference type="EMBL" id="FOFR01000003">
    <property type="protein sequence ID" value="SEQ51895.1"/>
    <property type="molecule type" value="Genomic_DNA"/>
</dbReference>
<dbReference type="GO" id="GO:0016705">
    <property type="term" value="F:oxidoreductase activity, acting on paired donors, with incorporation or reduction of molecular oxygen"/>
    <property type="evidence" value="ECO:0007669"/>
    <property type="project" value="InterPro"/>
</dbReference>
<dbReference type="GO" id="GO:0020037">
    <property type="term" value="F:heme binding"/>
    <property type="evidence" value="ECO:0007669"/>
    <property type="project" value="InterPro"/>
</dbReference>
<dbReference type="InterPro" id="IPR002397">
    <property type="entry name" value="Cyt_P450_B"/>
</dbReference>
<evidence type="ECO:0000256" key="1">
    <source>
        <dbReference type="ARBA" id="ARBA00010617"/>
    </source>
</evidence>
<evidence type="ECO:0000313" key="9">
    <source>
        <dbReference type="Proteomes" id="UP000199352"/>
    </source>
</evidence>
<dbReference type="InterPro" id="IPR001128">
    <property type="entry name" value="Cyt_P450"/>
</dbReference>
<evidence type="ECO:0000256" key="7">
    <source>
        <dbReference type="RuleBase" id="RU000461"/>
    </source>
</evidence>
<dbReference type="OrthoDB" id="5500002at2"/>
<dbReference type="PRINTS" id="PR00359">
    <property type="entry name" value="BP450"/>
</dbReference>
<dbReference type="GO" id="GO:0004497">
    <property type="term" value="F:monooxygenase activity"/>
    <property type="evidence" value="ECO:0007669"/>
    <property type="project" value="UniProtKB-KW"/>
</dbReference>
<dbReference type="PANTHER" id="PTHR46696">
    <property type="entry name" value="P450, PUTATIVE (EUROFUNG)-RELATED"/>
    <property type="match status" value="1"/>
</dbReference>
<dbReference type="AlphaFoldDB" id="A0A1H9GP35"/>
<organism evidence="8 9">
    <name type="scientific">Lentzea xinjiangensis</name>
    <dbReference type="NCBI Taxonomy" id="402600"/>
    <lineage>
        <taxon>Bacteria</taxon>
        <taxon>Bacillati</taxon>
        <taxon>Actinomycetota</taxon>
        <taxon>Actinomycetes</taxon>
        <taxon>Pseudonocardiales</taxon>
        <taxon>Pseudonocardiaceae</taxon>
        <taxon>Lentzea</taxon>
    </lineage>
</organism>